<accession>A0AAU9P8E2</accession>
<organism evidence="1 2">
    <name type="scientific">Lactuca virosa</name>
    <dbReference type="NCBI Taxonomy" id="75947"/>
    <lineage>
        <taxon>Eukaryota</taxon>
        <taxon>Viridiplantae</taxon>
        <taxon>Streptophyta</taxon>
        <taxon>Embryophyta</taxon>
        <taxon>Tracheophyta</taxon>
        <taxon>Spermatophyta</taxon>
        <taxon>Magnoliopsida</taxon>
        <taxon>eudicotyledons</taxon>
        <taxon>Gunneridae</taxon>
        <taxon>Pentapetalae</taxon>
        <taxon>asterids</taxon>
        <taxon>campanulids</taxon>
        <taxon>Asterales</taxon>
        <taxon>Asteraceae</taxon>
        <taxon>Cichorioideae</taxon>
        <taxon>Cichorieae</taxon>
        <taxon>Lactucinae</taxon>
        <taxon>Lactuca</taxon>
    </lineage>
</organism>
<dbReference type="AlphaFoldDB" id="A0AAU9P8E2"/>
<evidence type="ECO:0000313" key="1">
    <source>
        <dbReference type="EMBL" id="CAH1446330.1"/>
    </source>
</evidence>
<protein>
    <submittedName>
        <fullName evidence="1">Uncharacterized protein</fullName>
    </submittedName>
</protein>
<comment type="caution">
    <text evidence="1">The sequence shown here is derived from an EMBL/GenBank/DDBJ whole genome shotgun (WGS) entry which is preliminary data.</text>
</comment>
<name>A0AAU9P8E2_9ASTR</name>
<keyword evidence="2" id="KW-1185">Reference proteome</keyword>
<sequence length="84" mass="9293">MGDNNCAFQATQSTLPLIPAPRIVQINEGSPTRKPNEIPEEPLIPPPSELFINESGHQIISFIFEKGNNSQAKAKRLLQIRTAQ</sequence>
<gene>
    <name evidence="1" type="ORF">LVIROSA_LOCUS32029</name>
</gene>
<proteinExistence type="predicted"/>
<dbReference type="Proteomes" id="UP001157418">
    <property type="component" value="Unassembled WGS sequence"/>
</dbReference>
<evidence type="ECO:0000313" key="2">
    <source>
        <dbReference type="Proteomes" id="UP001157418"/>
    </source>
</evidence>
<dbReference type="EMBL" id="CAKMRJ010005523">
    <property type="protein sequence ID" value="CAH1446330.1"/>
    <property type="molecule type" value="Genomic_DNA"/>
</dbReference>
<reference evidence="1 2" key="1">
    <citation type="submission" date="2022-01" db="EMBL/GenBank/DDBJ databases">
        <authorList>
            <person name="Xiong W."/>
            <person name="Schranz E."/>
        </authorList>
    </citation>
    <scope>NUCLEOTIDE SEQUENCE [LARGE SCALE GENOMIC DNA]</scope>
</reference>